<comment type="caution">
    <text evidence="2">The sequence shown here is derived from an EMBL/GenBank/DDBJ whole genome shotgun (WGS) entry which is preliminary data.</text>
</comment>
<name>A0ABV9KLV6_9RHOB</name>
<proteinExistence type="predicted"/>
<evidence type="ECO:0000256" key="1">
    <source>
        <dbReference type="SAM" id="SignalP"/>
    </source>
</evidence>
<protein>
    <submittedName>
        <fullName evidence="2">Uncharacterized protein</fullName>
    </submittedName>
</protein>
<gene>
    <name evidence="2" type="ORF">ACFO5X_21575</name>
</gene>
<organism evidence="2 3">
    <name type="scientific">Seohaeicola nanhaiensis</name>
    <dbReference type="NCBI Taxonomy" id="1387282"/>
    <lineage>
        <taxon>Bacteria</taxon>
        <taxon>Pseudomonadati</taxon>
        <taxon>Pseudomonadota</taxon>
        <taxon>Alphaproteobacteria</taxon>
        <taxon>Rhodobacterales</taxon>
        <taxon>Roseobacteraceae</taxon>
        <taxon>Seohaeicola</taxon>
    </lineage>
</organism>
<dbReference type="RefSeq" id="WP_380721263.1">
    <property type="nucleotide sequence ID" value="NZ_JBHSGI010000033.1"/>
</dbReference>
<dbReference type="Proteomes" id="UP001595973">
    <property type="component" value="Unassembled WGS sequence"/>
</dbReference>
<sequence>MKLTTRILPVAALAICATGAALAQDSQCEERGTNGMVTLVLCPQGSPVEVFQAAGSAACGERMPCGAWIWTDAADVPETAPDSHDKLTQSQVQSAKAIWINEKKQLIVLEKK</sequence>
<dbReference type="EMBL" id="JBHSGI010000033">
    <property type="protein sequence ID" value="MFC4671155.1"/>
    <property type="molecule type" value="Genomic_DNA"/>
</dbReference>
<feature type="chain" id="PRO_5046792061" evidence="1">
    <location>
        <begin position="24"/>
        <end position="112"/>
    </location>
</feature>
<keyword evidence="1" id="KW-0732">Signal</keyword>
<evidence type="ECO:0000313" key="2">
    <source>
        <dbReference type="EMBL" id="MFC4671155.1"/>
    </source>
</evidence>
<feature type="signal peptide" evidence="1">
    <location>
        <begin position="1"/>
        <end position="23"/>
    </location>
</feature>
<keyword evidence="3" id="KW-1185">Reference proteome</keyword>
<evidence type="ECO:0000313" key="3">
    <source>
        <dbReference type="Proteomes" id="UP001595973"/>
    </source>
</evidence>
<accession>A0ABV9KLV6</accession>
<reference evidence="3" key="1">
    <citation type="journal article" date="2019" name="Int. J. Syst. Evol. Microbiol.">
        <title>The Global Catalogue of Microorganisms (GCM) 10K type strain sequencing project: providing services to taxonomists for standard genome sequencing and annotation.</title>
        <authorList>
            <consortium name="The Broad Institute Genomics Platform"/>
            <consortium name="The Broad Institute Genome Sequencing Center for Infectious Disease"/>
            <person name="Wu L."/>
            <person name="Ma J."/>
        </authorList>
    </citation>
    <scope>NUCLEOTIDE SEQUENCE [LARGE SCALE GENOMIC DNA]</scope>
    <source>
        <strain evidence="3">CGMCC 4.7283</strain>
    </source>
</reference>